<evidence type="ECO:0000256" key="5">
    <source>
        <dbReference type="SAM" id="MobiDB-lite"/>
    </source>
</evidence>
<dbReference type="Proteomes" id="UP000011083">
    <property type="component" value="Unassembled WGS sequence"/>
</dbReference>
<dbReference type="AlphaFoldDB" id="L8GV77"/>
<dbReference type="OrthoDB" id="426882at2759"/>
<dbReference type="KEGG" id="acan:ACA1_043310"/>
<evidence type="ECO:0000256" key="2">
    <source>
        <dbReference type="ARBA" id="ARBA00022723"/>
    </source>
</evidence>
<dbReference type="Gene3D" id="2.102.10.10">
    <property type="entry name" value="Rieske [2Fe-2S] iron-sulphur domain"/>
    <property type="match status" value="1"/>
</dbReference>
<gene>
    <name evidence="7" type="ORF">ACA1_043310</name>
</gene>
<feature type="region of interest" description="Disordered" evidence="5">
    <location>
        <begin position="99"/>
        <end position="178"/>
    </location>
</feature>
<dbReference type="RefSeq" id="XP_004338933.1">
    <property type="nucleotide sequence ID" value="XM_004338885.1"/>
</dbReference>
<keyword evidence="4" id="KW-0411">Iron-sulfur</keyword>
<dbReference type="PROSITE" id="PS51296">
    <property type="entry name" value="RIESKE"/>
    <property type="match status" value="1"/>
</dbReference>
<evidence type="ECO:0000259" key="6">
    <source>
        <dbReference type="PROSITE" id="PS51296"/>
    </source>
</evidence>
<accession>L8GV77</accession>
<dbReference type="InterPro" id="IPR017941">
    <property type="entry name" value="Rieske_2Fe-2S"/>
</dbReference>
<keyword evidence="1" id="KW-0001">2Fe-2S</keyword>
<name>L8GV77_ACACF</name>
<keyword evidence="8" id="KW-1185">Reference proteome</keyword>
<dbReference type="GO" id="GO:0046872">
    <property type="term" value="F:metal ion binding"/>
    <property type="evidence" value="ECO:0007669"/>
    <property type="project" value="UniProtKB-KW"/>
</dbReference>
<dbReference type="VEuPathDB" id="AmoebaDB:ACA1_043310"/>
<keyword evidence="2" id="KW-0479">Metal-binding</keyword>
<feature type="compositionally biased region" description="Pro residues" evidence="5">
    <location>
        <begin position="129"/>
        <end position="140"/>
    </location>
</feature>
<dbReference type="SUPFAM" id="SSF50022">
    <property type="entry name" value="ISP domain"/>
    <property type="match status" value="1"/>
</dbReference>
<organism evidence="7 8">
    <name type="scientific">Acanthamoeba castellanii (strain ATCC 30010 / Neff)</name>
    <dbReference type="NCBI Taxonomy" id="1257118"/>
    <lineage>
        <taxon>Eukaryota</taxon>
        <taxon>Amoebozoa</taxon>
        <taxon>Discosea</taxon>
        <taxon>Longamoebia</taxon>
        <taxon>Centramoebida</taxon>
        <taxon>Acanthamoebidae</taxon>
        <taxon>Acanthamoeba</taxon>
    </lineage>
</organism>
<dbReference type="STRING" id="1257118.L8GV77"/>
<dbReference type="GO" id="GO:0051537">
    <property type="term" value="F:2 iron, 2 sulfur cluster binding"/>
    <property type="evidence" value="ECO:0007669"/>
    <property type="project" value="UniProtKB-KW"/>
</dbReference>
<dbReference type="GeneID" id="14917567"/>
<evidence type="ECO:0000256" key="4">
    <source>
        <dbReference type="ARBA" id="ARBA00023014"/>
    </source>
</evidence>
<evidence type="ECO:0000256" key="3">
    <source>
        <dbReference type="ARBA" id="ARBA00023004"/>
    </source>
</evidence>
<evidence type="ECO:0000256" key="1">
    <source>
        <dbReference type="ARBA" id="ARBA00022714"/>
    </source>
</evidence>
<sequence length="178" mass="20045">MIEERKDQFFKFVDLPSGKRVMVFKYKDRFYASNALYLGDVEEIRDEDMGIVWGHSITCPLHNWVFNLEDGTCDKKRYVLDVYEVKNEAGQIYITSRPKNQSALAAAAAQPVAPRTPPPRPDAAASTARPPPATAQPPPNSQDQDDARQGKKEEKNPPEPPSGPQSNKVQFEFWPGTR</sequence>
<feature type="compositionally biased region" description="Basic and acidic residues" evidence="5">
    <location>
        <begin position="145"/>
        <end position="157"/>
    </location>
</feature>
<feature type="domain" description="Rieske" evidence="6">
    <location>
        <begin position="1"/>
        <end position="94"/>
    </location>
</feature>
<protein>
    <recommendedName>
        <fullName evidence="6">Rieske domain-containing protein</fullName>
    </recommendedName>
</protein>
<evidence type="ECO:0000313" key="7">
    <source>
        <dbReference type="EMBL" id="ELR16920.1"/>
    </source>
</evidence>
<dbReference type="EMBL" id="KB007981">
    <property type="protein sequence ID" value="ELR16920.1"/>
    <property type="molecule type" value="Genomic_DNA"/>
</dbReference>
<proteinExistence type="predicted"/>
<evidence type="ECO:0000313" key="8">
    <source>
        <dbReference type="Proteomes" id="UP000011083"/>
    </source>
</evidence>
<keyword evidence="3" id="KW-0408">Iron</keyword>
<dbReference type="InterPro" id="IPR036922">
    <property type="entry name" value="Rieske_2Fe-2S_sf"/>
</dbReference>
<reference evidence="7 8" key="1">
    <citation type="journal article" date="2013" name="Genome Biol.">
        <title>Genome of Acanthamoeba castellanii highlights extensive lateral gene transfer and early evolution of tyrosine kinase signaling.</title>
        <authorList>
            <person name="Clarke M."/>
            <person name="Lohan A.J."/>
            <person name="Liu B."/>
            <person name="Lagkouvardos I."/>
            <person name="Roy S."/>
            <person name="Zafar N."/>
            <person name="Bertelli C."/>
            <person name="Schilde C."/>
            <person name="Kianianmomeni A."/>
            <person name="Burglin T.R."/>
            <person name="Frech C."/>
            <person name="Turcotte B."/>
            <person name="Kopec K.O."/>
            <person name="Synnott J.M."/>
            <person name="Choo C."/>
            <person name="Paponov I."/>
            <person name="Finkler A."/>
            <person name="Soon Heng Tan C."/>
            <person name="Hutchins A.P."/>
            <person name="Weinmeier T."/>
            <person name="Rattei T."/>
            <person name="Chu J.S."/>
            <person name="Gimenez G."/>
            <person name="Irimia M."/>
            <person name="Rigden D.J."/>
            <person name="Fitzpatrick D.A."/>
            <person name="Lorenzo-Morales J."/>
            <person name="Bateman A."/>
            <person name="Chiu C.H."/>
            <person name="Tang P."/>
            <person name="Hegemann P."/>
            <person name="Fromm H."/>
            <person name="Raoult D."/>
            <person name="Greub G."/>
            <person name="Miranda-Saavedra D."/>
            <person name="Chen N."/>
            <person name="Nash P."/>
            <person name="Ginger M.L."/>
            <person name="Horn M."/>
            <person name="Schaap P."/>
            <person name="Caler L."/>
            <person name="Loftus B."/>
        </authorList>
    </citation>
    <scope>NUCLEOTIDE SEQUENCE [LARGE SCALE GENOMIC DNA]</scope>
    <source>
        <strain evidence="7 8">Neff</strain>
    </source>
</reference>